<keyword evidence="1" id="KW-1133">Transmembrane helix</keyword>
<dbReference type="AlphaFoldDB" id="A0A7W6TE47"/>
<organism evidence="3 6">
    <name type="scientific">Aliirhizobium cellulosilyticum</name>
    <dbReference type="NCBI Taxonomy" id="393664"/>
    <lineage>
        <taxon>Bacteria</taxon>
        <taxon>Pseudomonadati</taxon>
        <taxon>Pseudomonadota</taxon>
        <taxon>Alphaproteobacteria</taxon>
        <taxon>Hyphomicrobiales</taxon>
        <taxon>Rhizobiaceae</taxon>
        <taxon>Aliirhizobium</taxon>
    </lineage>
</organism>
<keyword evidence="1" id="KW-0472">Membrane</keyword>
<reference evidence="5 6" key="1">
    <citation type="submission" date="2020-08" db="EMBL/GenBank/DDBJ databases">
        <title>Genomic Encyclopedia of Type Strains, Phase IV (KMG-V): Genome sequencing to study the core and pangenomes of soil and plant-associated prokaryotes.</title>
        <authorList>
            <person name="Whitman W."/>
        </authorList>
    </citation>
    <scope>NUCLEOTIDE SEQUENCE [LARGE SCALE GENOMIC DNA]</scope>
    <source>
        <strain evidence="3 6">SEMIA 444</strain>
        <strain evidence="2 5">SEMIA 448</strain>
        <strain evidence="4 7">SEMIA 452</strain>
    </source>
</reference>
<dbReference type="RefSeq" id="WP_183822929.1">
    <property type="nucleotide sequence ID" value="NZ_JACIGW010000002.1"/>
</dbReference>
<evidence type="ECO:0000313" key="5">
    <source>
        <dbReference type="Proteomes" id="UP000520770"/>
    </source>
</evidence>
<keyword evidence="1" id="KW-0812">Transmembrane</keyword>
<dbReference type="EMBL" id="JACIGW010000002">
    <property type="protein sequence ID" value="MBB4348398.1"/>
    <property type="molecule type" value="Genomic_DNA"/>
</dbReference>
<accession>A0A7W6TE47</accession>
<name>A0A7W6TE47_9HYPH</name>
<evidence type="ECO:0000313" key="4">
    <source>
        <dbReference type="EMBL" id="MBB4446325.1"/>
    </source>
</evidence>
<dbReference type="EMBL" id="JACIGY010000002">
    <property type="protein sequence ID" value="MBB4411634.1"/>
    <property type="molecule type" value="Genomic_DNA"/>
</dbReference>
<proteinExistence type="predicted"/>
<evidence type="ECO:0000313" key="6">
    <source>
        <dbReference type="Proteomes" id="UP000524535"/>
    </source>
</evidence>
<evidence type="ECO:0000256" key="1">
    <source>
        <dbReference type="SAM" id="Phobius"/>
    </source>
</evidence>
<feature type="transmembrane region" description="Helical" evidence="1">
    <location>
        <begin position="110"/>
        <end position="126"/>
    </location>
</feature>
<feature type="transmembrane region" description="Helical" evidence="1">
    <location>
        <begin position="36"/>
        <end position="56"/>
    </location>
</feature>
<dbReference type="Pfam" id="PF20327">
    <property type="entry name" value="DUF6622"/>
    <property type="match status" value="1"/>
</dbReference>
<dbReference type="Proteomes" id="UP000520770">
    <property type="component" value="Unassembled WGS sequence"/>
</dbReference>
<feature type="transmembrane region" description="Helical" evidence="1">
    <location>
        <begin position="6"/>
        <end position="24"/>
    </location>
</feature>
<sequence>MAGAFQILAHTPVYVWFLLAYLVWQGVAATRTRKRPLWRLLTVPFIFTVLGIWPLIGSLALDIKLVAIWLGAILLFALPGIVTGPWVIARDASRRNVTISGSIVPLVRNLTLFALHYALAVALALNPDGAQILTMAGFALSGGSIGYFAGWAFALRRHLLDIPITRHSA</sequence>
<keyword evidence="6" id="KW-1185">Reference proteome</keyword>
<protein>
    <recommendedName>
        <fullName evidence="8">DUF1453 domain-containing protein</fullName>
    </recommendedName>
</protein>
<dbReference type="Proteomes" id="UP000576087">
    <property type="component" value="Unassembled WGS sequence"/>
</dbReference>
<dbReference type="InterPro" id="IPR046730">
    <property type="entry name" value="DUF6622"/>
</dbReference>
<evidence type="ECO:0000313" key="3">
    <source>
        <dbReference type="EMBL" id="MBB4411634.1"/>
    </source>
</evidence>
<comment type="caution">
    <text evidence="3">The sequence shown here is derived from an EMBL/GenBank/DDBJ whole genome shotgun (WGS) entry which is preliminary data.</text>
</comment>
<gene>
    <name evidence="3" type="ORF">GGE31_002139</name>
    <name evidence="2" type="ORF">GGE33_002140</name>
    <name evidence="4" type="ORF">GGE35_002141</name>
</gene>
<evidence type="ECO:0000313" key="2">
    <source>
        <dbReference type="EMBL" id="MBB4348398.1"/>
    </source>
</evidence>
<dbReference type="Proteomes" id="UP000524535">
    <property type="component" value="Unassembled WGS sequence"/>
</dbReference>
<evidence type="ECO:0000313" key="7">
    <source>
        <dbReference type="Proteomes" id="UP000576087"/>
    </source>
</evidence>
<feature type="transmembrane region" description="Helical" evidence="1">
    <location>
        <begin position="68"/>
        <end position="89"/>
    </location>
</feature>
<evidence type="ECO:0008006" key="8">
    <source>
        <dbReference type="Google" id="ProtNLM"/>
    </source>
</evidence>
<feature type="transmembrane region" description="Helical" evidence="1">
    <location>
        <begin position="132"/>
        <end position="154"/>
    </location>
</feature>
<dbReference type="EMBL" id="JACIHM010000002">
    <property type="protein sequence ID" value="MBB4446325.1"/>
    <property type="molecule type" value="Genomic_DNA"/>
</dbReference>